<dbReference type="RefSeq" id="WP_045808063.1">
    <property type="nucleotide sequence ID" value="NZ_BJZI01000006.1"/>
</dbReference>
<dbReference type="OrthoDB" id="2247368at2"/>
<dbReference type="STRING" id="216463.VC81_10665"/>
<dbReference type="Pfam" id="PF04892">
    <property type="entry name" value="VanZ"/>
    <property type="match status" value="1"/>
</dbReference>
<feature type="transmembrane region" description="Helical" evidence="1">
    <location>
        <begin position="109"/>
        <end position="131"/>
    </location>
</feature>
<protein>
    <submittedName>
        <fullName evidence="4">Antibiotic resistance protein VanZ</fullName>
    </submittedName>
    <submittedName>
        <fullName evidence="3">Membrane protein</fullName>
    </submittedName>
</protein>
<accession>A0A0F3RPV5</accession>
<keyword evidence="1" id="KW-1133">Transmembrane helix</keyword>
<reference evidence="3 6" key="2">
    <citation type="submission" date="2019-07" db="EMBL/GenBank/DDBJ databases">
        <title>Whole genome shotgun sequence of Lactobacillus spicheri NBRC 107155.</title>
        <authorList>
            <person name="Hosoyama A."/>
            <person name="Uohara A."/>
            <person name="Ohji S."/>
            <person name="Ichikawa N."/>
        </authorList>
    </citation>
    <scope>NUCLEOTIDE SEQUENCE [LARGE SCALE GENOMIC DNA]</scope>
    <source>
        <strain evidence="3 6">NBRC 107155</strain>
    </source>
</reference>
<dbReference type="EMBL" id="JZCR01000023">
    <property type="protein sequence ID" value="KJW12026.1"/>
    <property type="molecule type" value="Genomic_DNA"/>
</dbReference>
<dbReference type="PATRIC" id="fig|216463.3.peg.1381"/>
<dbReference type="InterPro" id="IPR053150">
    <property type="entry name" value="Teicoplanin_resist-assoc"/>
</dbReference>
<comment type="caution">
    <text evidence="4">The sequence shown here is derived from an EMBL/GenBank/DDBJ whole genome shotgun (WGS) entry which is preliminary data.</text>
</comment>
<evidence type="ECO:0000259" key="2">
    <source>
        <dbReference type="Pfam" id="PF04892"/>
    </source>
</evidence>
<dbReference type="Proteomes" id="UP000321691">
    <property type="component" value="Unassembled WGS sequence"/>
</dbReference>
<feature type="transmembrane region" description="Helical" evidence="1">
    <location>
        <begin position="143"/>
        <end position="160"/>
    </location>
</feature>
<gene>
    <name evidence="3" type="ORF">LSP04_05100</name>
    <name evidence="4" type="ORF">VC81_10665</name>
</gene>
<evidence type="ECO:0000313" key="5">
    <source>
        <dbReference type="Proteomes" id="UP000033491"/>
    </source>
</evidence>
<evidence type="ECO:0000313" key="6">
    <source>
        <dbReference type="Proteomes" id="UP000321691"/>
    </source>
</evidence>
<dbReference type="EMBL" id="BJZI01000006">
    <property type="protein sequence ID" value="GEO66091.1"/>
    <property type="molecule type" value="Genomic_DNA"/>
</dbReference>
<keyword evidence="6" id="KW-1185">Reference proteome</keyword>
<dbReference type="PANTHER" id="PTHR36834:SF1">
    <property type="entry name" value="INTEGRAL MEMBRANE PROTEIN"/>
    <property type="match status" value="1"/>
</dbReference>
<evidence type="ECO:0000313" key="3">
    <source>
        <dbReference type="EMBL" id="GEO66091.1"/>
    </source>
</evidence>
<reference evidence="4 5" key="1">
    <citation type="submission" date="2015-03" db="EMBL/GenBank/DDBJ databases">
        <authorList>
            <person name="Zheng J."/>
            <person name="Ganezle M."/>
        </authorList>
    </citation>
    <scope>NUCLEOTIDE SEQUENCE [LARGE SCALE GENOMIC DNA]</scope>
    <source>
        <strain evidence="4 5">LP38</strain>
    </source>
</reference>
<dbReference type="PANTHER" id="PTHR36834">
    <property type="entry name" value="MEMBRANE PROTEIN-RELATED"/>
    <property type="match status" value="1"/>
</dbReference>
<feature type="transmembrane region" description="Helical" evidence="1">
    <location>
        <begin position="31"/>
        <end position="51"/>
    </location>
</feature>
<keyword evidence="1" id="KW-0472">Membrane</keyword>
<sequence length="168" mass="19020">MSRWVPFGLVSCLWLWLVVKNWRQQHYRRSLWWLGCWGLSALTWTPLAFSFGGSHVARITTSWWSGGVWVLTPLEPASIDASFWLNVVMTVPQGMLLALNWPRLRWPQWLLAGLATGLSLEGGQAIGNALVSLGRWVDINDVLTNWLGVFLGAILMTVLAKHWPVKID</sequence>
<dbReference type="Proteomes" id="UP000033491">
    <property type="component" value="Unassembled WGS sequence"/>
</dbReference>
<feature type="domain" description="VanZ-like" evidence="2">
    <location>
        <begin position="34"/>
        <end position="158"/>
    </location>
</feature>
<evidence type="ECO:0000256" key="1">
    <source>
        <dbReference type="SAM" id="Phobius"/>
    </source>
</evidence>
<evidence type="ECO:0000313" key="4">
    <source>
        <dbReference type="EMBL" id="KJW12026.1"/>
    </source>
</evidence>
<keyword evidence="1" id="KW-0812">Transmembrane</keyword>
<name>A0A0F3RPV5_9LACO</name>
<dbReference type="InterPro" id="IPR006976">
    <property type="entry name" value="VanZ-like"/>
</dbReference>
<dbReference type="AlphaFoldDB" id="A0A0F3RPV5"/>
<feature type="transmembrane region" description="Helical" evidence="1">
    <location>
        <begin position="6"/>
        <end position="22"/>
    </location>
</feature>
<organism evidence="4 5">
    <name type="scientific">Levilactobacillus spicheri</name>
    <dbReference type="NCBI Taxonomy" id="216463"/>
    <lineage>
        <taxon>Bacteria</taxon>
        <taxon>Bacillati</taxon>
        <taxon>Bacillota</taxon>
        <taxon>Bacilli</taxon>
        <taxon>Lactobacillales</taxon>
        <taxon>Lactobacillaceae</taxon>
        <taxon>Levilactobacillus</taxon>
    </lineage>
</organism>
<proteinExistence type="predicted"/>